<dbReference type="Pfam" id="PF04326">
    <property type="entry name" value="SLFN_AlbA_2"/>
    <property type="match status" value="1"/>
</dbReference>
<dbReference type="PANTHER" id="PTHR30595">
    <property type="entry name" value="GLPR-RELATED TRANSCRIPTIONAL REPRESSOR"/>
    <property type="match status" value="1"/>
</dbReference>
<dbReference type="Gene3D" id="3.30.950.30">
    <property type="entry name" value="Schlafen, AAA domain"/>
    <property type="match status" value="1"/>
</dbReference>
<sequence>MKTASEILLTKAEGQDFDRKAAGINLRDLANILVAFANADGGTVAIGIKNKQFEGINHLDTHRINDFKQVGYDLIHPALKVETEFQKVTINGKENRILLLTVKSSDRHIFYNSKDEAYLRIGDESKKLTYEQIESLNYSKDIRSYEQETVETALLEDLDQDLLKQYKKLNHFDGENIWKLLFSRGFANRKMTSDDSYVYKLNVAGVLMFAEQPNAFIPGARARFIRYSGTQAGVGENLDVIKETMIEGPLPKIIEKADNIVKSQLREFTSLNIETGKFETVPEYPKGTWLEGIVNAVTHRAYNLNGDDIRIIMYDDRIIIHSPGNLPSIVTVDNIRTTHYSRNPNIARALVQFGWVREFGEGVDRMYKNMEEYFLDDPEYVVTNAYTELTLRNNIVMRNSRRREEISKITNYDFAKLTYSERAALIYVYEHKELRPIEFIDSNSKLHPSTARKALRNLTKLNLLERHSDSLTSPNTYYTLKK</sequence>
<organism evidence="2 3">
    <name type="scientific">Ligilactobacillus salivarius</name>
    <dbReference type="NCBI Taxonomy" id="1624"/>
    <lineage>
        <taxon>Bacteria</taxon>
        <taxon>Bacillati</taxon>
        <taxon>Bacillota</taxon>
        <taxon>Bacilli</taxon>
        <taxon>Lactobacillales</taxon>
        <taxon>Lactobacillaceae</taxon>
        <taxon>Ligilactobacillus</taxon>
    </lineage>
</organism>
<comment type="caution">
    <text evidence="2">The sequence shown here is derived from an EMBL/GenBank/DDBJ whole genome shotgun (WGS) entry which is preliminary data.</text>
</comment>
<keyword evidence="2" id="KW-0347">Helicase</keyword>
<dbReference type="PANTHER" id="PTHR30595:SF6">
    <property type="entry name" value="SCHLAFEN ALBA-2 DOMAIN-CONTAINING PROTEIN"/>
    <property type="match status" value="1"/>
</dbReference>
<dbReference type="EMBL" id="QFAS01000009">
    <property type="protein sequence ID" value="PWG51261.1"/>
    <property type="molecule type" value="Genomic_DNA"/>
</dbReference>
<reference evidence="2 3" key="1">
    <citation type="submission" date="2018-05" db="EMBL/GenBank/DDBJ databases">
        <title>Lactobacillus salivarius genome sequencing and assembly.</title>
        <authorList>
            <person name="Audisio C."/>
            <person name="Albarracin L."/>
            <person name="Torres M.J."/>
            <person name="Hebert E.M."/>
            <person name="Saavedra L."/>
        </authorList>
    </citation>
    <scope>NUCLEOTIDE SEQUENCE [LARGE SCALE GENOMIC DNA]</scope>
    <source>
        <strain evidence="2 3">A3iob</strain>
    </source>
</reference>
<dbReference type="Gene3D" id="3.30.565.60">
    <property type="match status" value="1"/>
</dbReference>
<dbReference type="Pfam" id="PF13749">
    <property type="entry name" value="HATPase_c_4"/>
    <property type="match status" value="1"/>
</dbReference>
<gene>
    <name evidence="2" type="ORF">DB362_07875</name>
</gene>
<keyword evidence="2" id="KW-0378">Hydrolase</keyword>
<dbReference type="AlphaFoldDB" id="A0A2U2M318"/>
<dbReference type="InterPro" id="IPR038475">
    <property type="entry name" value="RecG_C_sf"/>
</dbReference>
<name>A0A2U2M318_9LACO</name>
<dbReference type="Proteomes" id="UP000245607">
    <property type="component" value="Unassembled WGS sequence"/>
</dbReference>
<proteinExistence type="predicted"/>
<feature type="domain" description="Schlafen AlbA-2" evidence="1">
    <location>
        <begin position="13"/>
        <end position="128"/>
    </location>
</feature>
<dbReference type="InterPro" id="IPR007421">
    <property type="entry name" value="Schlafen_AlbA_2_dom"/>
</dbReference>
<accession>A0A2U2M318</accession>
<evidence type="ECO:0000313" key="2">
    <source>
        <dbReference type="EMBL" id="PWG51261.1"/>
    </source>
</evidence>
<keyword evidence="2" id="KW-0067">ATP-binding</keyword>
<dbReference type="RefSeq" id="WP_109242173.1">
    <property type="nucleotide sequence ID" value="NZ_CP089850.1"/>
</dbReference>
<dbReference type="GO" id="GO:0004386">
    <property type="term" value="F:helicase activity"/>
    <property type="evidence" value="ECO:0007669"/>
    <property type="project" value="UniProtKB-KW"/>
</dbReference>
<keyword evidence="2" id="KW-0547">Nucleotide-binding</keyword>
<dbReference type="InterPro" id="IPR038461">
    <property type="entry name" value="Schlafen_AlbA_2_dom_sf"/>
</dbReference>
<evidence type="ECO:0000313" key="3">
    <source>
        <dbReference type="Proteomes" id="UP000245607"/>
    </source>
</evidence>
<protein>
    <submittedName>
        <fullName evidence="2">ATP-dependent DNA helicase RecG</fullName>
    </submittedName>
</protein>
<evidence type="ECO:0000259" key="1">
    <source>
        <dbReference type="Pfam" id="PF04326"/>
    </source>
</evidence>